<dbReference type="InterPro" id="IPR001789">
    <property type="entry name" value="Sig_transdc_resp-reg_receiver"/>
</dbReference>
<dbReference type="PANTHER" id="PTHR44591:SF21">
    <property type="entry name" value="TWO-COMPONENT RESPONSE REGULATOR"/>
    <property type="match status" value="1"/>
</dbReference>
<dbReference type="RefSeq" id="WP_338273609.1">
    <property type="nucleotide sequence ID" value="NZ_BTTX01000001.1"/>
</dbReference>
<accession>A0ABQ6QID9</accession>
<dbReference type="Gene3D" id="3.40.50.2300">
    <property type="match status" value="2"/>
</dbReference>
<keyword evidence="1 2" id="KW-0597">Phosphoprotein</keyword>
<dbReference type="InterPro" id="IPR011006">
    <property type="entry name" value="CheY-like_superfamily"/>
</dbReference>
<organism evidence="4 5">
    <name type="scientific">Corallococcus caeni</name>
    <dbReference type="NCBI Taxonomy" id="3082388"/>
    <lineage>
        <taxon>Bacteria</taxon>
        <taxon>Pseudomonadati</taxon>
        <taxon>Myxococcota</taxon>
        <taxon>Myxococcia</taxon>
        <taxon>Myxococcales</taxon>
        <taxon>Cystobacterineae</taxon>
        <taxon>Myxococcaceae</taxon>
        <taxon>Corallococcus</taxon>
    </lineage>
</organism>
<sequence>MGRFLVVDDNRAFAENLAEILEDAGHTTTVVDCGEAALQAARAERYDVLITDMRMAGMSGAALVHHLRQRDPGLAAIVVTAHPGEAELARAHAEGVLAVLPKPVPVPALVELLTRARRDGLVVLVEDDAGLADNLTEVLRERGFTAVVARSVPDVAGLKPVHPFAALVDLRVPGGPDGEALRRVRERFPSATPFVVTAFPDALPGDFEGRCVRKPFDTGALLAALEQVHGGRA</sequence>
<reference evidence="4 5" key="1">
    <citation type="journal article" date="2024" name="Arch. Microbiol.">
        <title>Corallococcus caeni sp. nov., a novel myxobacterium isolated from activated sludge.</title>
        <authorList>
            <person name="Tomita S."/>
            <person name="Nakai R."/>
            <person name="Kuroda K."/>
            <person name="Kurashita H."/>
            <person name="Hatamoto M."/>
            <person name="Yamaguchi T."/>
            <person name="Narihiro T."/>
        </authorList>
    </citation>
    <scope>NUCLEOTIDE SEQUENCE [LARGE SCALE GENOMIC DNA]</scope>
    <source>
        <strain evidence="4 5">NO1</strain>
    </source>
</reference>
<dbReference type="CDD" id="cd00156">
    <property type="entry name" value="REC"/>
    <property type="match status" value="1"/>
</dbReference>
<dbReference type="Proteomes" id="UP001342631">
    <property type="component" value="Unassembled WGS sequence"/>
</dbReference>
<protein>
    <recommendedName>
        <fullName evidence="3">Response regulatory domain-containing protein</fullName>
    </recommendedName>
</protein>
<dbReference type="InterPro" id="IPR050595">
    <property type="entry name" value="Bact_response_regulator"/>
</dbReference>
<dbReference type="PROSITE" id="PS50110">
    <property type="entry name" value="RESPONSE_REGULATORY"/>
    <property type="match status" value="2"/>
</dbReference>
<feature type="modified residue" description="4-aspartylphosphate" evidence="2">
    <location>
        <position position="169"/>
    </location>
</feature>
<dbReference type="Pfam" id="PF00072">
    <property type="entry name" value="Response_reg"/>
    <property type="match status" value="1"/>
</dbReference>
<gene>
    <name evidence="4" type="ORF">ASNO1_00920</name>
</gene>
<keyword evidence="5" id="KW-1185">Reference proteome</keyword>
<feature type="domain" description="Response regulatory" evidence="3">
    <location>
        <begin position="3"/>
        <end position="117"/>
    </location>
</feature>
<evidence type="ECO:0000256" key="2">
    <source>
        <dbReference type="PROSITE-ProRule" id="PRU00169"/>
    </source>
</evidence>
<feature type="modified residue" description="4-aspartylphosphate" evidence="2">
    <location>
        <position position="52"/>
    </location>
</feature>
<comment type="caution">
    <text evidence="4">The sequence shown here is derived from an EMBL/GenBank/DDBJ whole genome shotgun (WGS) entry which is preliminary data.</text>
</comment>
<name>A0ABQ6QID9_9BACT</name>
<proteinExistence type="predicted"/>
<dbReference type="SMART" id="SM00448">
    <property type="entry name" value="REC"/>
    <property type="match status" value="2"/>
</dbReference>
<dbReference type="SUPFAM" id="SSF52172">
    <property type="entry name" value="CheY-like"/>
    <property type="match status" value="2"/>
</dbReference>
<feature type="domain" description="Response regulatory" evidence="3">
    <location>
        <begin position="121"/>
        <end position="229"/>
    </location>
</feature>
<evidence type="ECO:0000259" key="3">
    <source>
        <dbReference type="PROSITE" id="PS50110"/>
    </source>
</evidence>
<dbReference type="PANTHER" id="PTHR44591">
    <property type="entry name" value="STRESS RESPONSE REGULATOR PROTEIN 1"/>
    <property type="match status" value="1"/>
</dbReference>
<dbReference type="EMBL" id="BTTX01000001">
    <property type="protein sequence ID" value="GMU03840.1"/>
    <property type="molecule type" value="Genomic_DNA"/>
</dbReference>
<evidence type="ECO:0000313" key="5">
    <source>
        <dbReference type="Proteomes" id="UP001342631"/>
    </source>
</evidence>
<evidence type="ECO:0000256" key="1">
    <source>
        <dbReference type="ARBA" id="ARBA00022553"/>
    </source>
</evidence>
<evidence type="ECO:0000313" key="4">
    <source>
        <dbReference type="EMBL" id="GMU03840.1"/>
    </source>
</evidence>